<dbReference type="PANTHER" id="PTHR35377">
    <property type="entry name" value="ANTITOXIN VAPB49-RELATED-RELATED"/>
    <property type="match status" value="1"/>
</dbReference>
<sequence length="101" mass="11650">MISVGIRELKSHLSQYIELVKNGENVLITEHNRVVAELKYPGKEESNNNIQKILNKLANEGKLIPAKRKATQINKIQKQNLNPKKQADWWALYQDSKDDNL</sequence>
<dbReference type="InterPro" id="IPR006442">
    <property type="entry name" value="Antitoxin_Phd/YefM"/>
</dbReference>
<comment type="similarity">
    <text evidence="1 2">Belongs to the phD/YefM antitoxin family.</text>
</comment>
<proteinExistence type="inferred from homology"/>
<accession>A0A2M9XX69</accession>
<comment type="caution">
    <text evidence="3">The sequence shown here is derived from an EMBL/GenBank/DDBJ whole genome shotgun (WGS) entry which is preliminary data.</text>
</comment>
<dbReference type="RefSeq" id="WP_100792395.1">
    <property type="nucleotide sequence ID" value="NZ_NPDQ01000014.1"/>
</dbReference>
<dbReference type="OrthoDB" id="4419580at2"/>
<evidence type="ECO:0000313" key="3">
    <source>
        <dbReference type="EMBL" id="TGK94028.1"/>
    </source>
</evidence>
<dbReference type="NCBIfam" id="TIGR01552">
    <property type="entry name" value="phd_fam"/>
    <property type="match status" value="1"/>
</dbReference>
<dbReference type="InterPro" id="IPR051416">
    <property type="entry name" value="phD-YefM_TA_antitoxins"/>
</dbReference>
<dbReference type="EMBL" id="RQFP01000006">
    <property type="protein sequence ID" value="TGK94028.1"/>
    <property type="molecule type" value="Genomic_DNA"/>
</dbReference>
<dbReference type="PANTHER" id="PTHR35377:SF8">
    <property type="entry name" value="ANTITOXIN VAPB22"/>
    <property type="match status" value="1"/>
</dbReference>
<evidence type="ECO:0000256" key="2">
    <source>
        <dbReference type="RuleBase" id="RU362080"/>
    </source>
</evidence>
<dbReference type="AlphaFoldDB" id="A0A2M9XX69"/>
<evidence type="ECO:0000256" key="1">
    <source>
        <dbReference type="ARBA" id="ARBA00009981"/>
    </source>
</evidence>
<dbReference type="InterPro" id="IPR036165">
    <property type="entry name" value="YefM-like_sf"/>
</dbReference>
<keyword evidence="4" id="KW-1185">Reference proteome</keyword>
<gene>
    <name evidence="3" type="ORF">EHQ30_11225</name>
</gene>
<comment type="function">
    <text evidence="2">Antitoxin component of a type II toxin-antitoxin (TA) system.</text>
</comment>
<protein>
    <recommendedName>
        <fullName evidence="2">Antitoxin</fullName>
    </recommendedName>
</protein>
<dbReference type="Gene3D" id="3.40.1620.10">
    <property type="entry name" value="YefM-like domain"/>
    <property type="match status" value="1"/>
</dbReference>
<organism evidence="3 4">
    <name type="scientific">Leptospira brenneri</name>
    <dbReference type="NCBI Taxonomy" id="2023182"/>
    <lineage>
        <taxon>Bacteria</taxon>
        <taxon>Pseudomonadati</taxon>
        <taxon>Spirochaetota</taxon>
        <taxon>Spirochaetia</taxon>
        <taxon>Leptospirales</taxon>
        <taxon>Leptospiraceae</taxon>
        <taxon>Leptospira</taxon>
    </lineage>
</organism>
<dbReference type="SUPFAM" id="SSF143120">
    <property type="entry name" value="YefM-like"/>
    <property type="match status" value="1"/>
</dbReference>
<dbReference type="Pfam" id="PF02604">
    <property type="entry name" value="PhdYeFM_antitox"/>
    <property type="match status" value="1"/>
</dbReference>
<evidence type="ECO:0000313" key="4">
    <source>
        <dbReference type="Proteomes" id="UP000297891"/>
    </source>
</evidence>
<dbReference type="Proteomes" id="UP000297891">
    <property type="component" value="Unassembled WGS sequence"/>
</dbReference>
<reference evidence="3" key="1">
    <citation type="journal article" date="2019" name="PLoS Negl. Trop. Dis.">
        <title>Revisiting the worldwide diversity of Leptospira species in the environment.</title>
        <authorList>
            <person name="Vincent A.T."/>
            <person name="Schiettekatte O."/>
            <person name="Bourhy P."/>
            <person name="Veyrier F.J."/>
            <person name="Picardeau M."/>
        </authorList>
    </citation>
    <scope>NUCLEOTIDE SEQUENCE [LARGE SCALE GENOMIC DNA]</scope>
    <source>
        <strain evidence="3">201800277</strain>
    </source>
</reference>
<name>A0A2M9XX69_9LEPT</name>